<name>A0A951Q1U1_9NOST</name>
<dbReference type="NCBIfam" id="NF035924">
    <property type="entry name" value="scytonem_ScyC"/>
    <property type="match status" value="1"/>
</dbReference>
<proteinExistence type="predicted"/>
<protein>
    <submittedName>
        <fullName evidence="1">Scytonemin biosynthesis cyclase/decarboxylase ScyC</fullName>
    </submittedName>
</protein>
<evidence type="ECO:0000313" key="1">
    <source>
        <dbReference type="EMBL" id="MBW4563353.1"/>
    </source>
</evidence>
<evidence type="ECO:0000313" key="2">
    <source>
        <dbReference type="Proteomes" id="UP000715781"/>
    </source>
</evidence>
<dbReference type="AlphaFoldDB" id="A0A951Q1U1"/>
<dbReference type="SUPFAM" id="SSF55961">
    <property type="entry name" value="Bet v1-like"/>
    <property type="match status" value="1"/>
</dbReference>
<reference evidence="1" key="2">
    <citation type="journal article" date="2022" name="Microbiol. Resour. Announc.">
        <title>Metagenome Sequencing to Explore Phylogenomics of Terrestrial Cyanobacteria.</title>
        <authorList>
            <person name="Ward R.D."/>
            <person name="Stajich J.E."/>
            <person name="Johansen J.R."/>
            <person name="Huntemann M."/>
            <person name="Clum A."/>
            <person name="Foster B."/>
            <person name="Foster B."/>
            <person name="Roux S."/>
            <person name="Palaniappan K."/>
            <person name="Varghese N."/>
            <person name="Mukherjee S."/>
            <person name="Reddy T.B.K."/>
            <person name="Daum C."/>
            <person name="Copeland A."/>
            <person name="Chen I.A."/>
            <person name="Ivanova N.N."/>
            <person name="Kyrpides N.C."/>
            <person name="Shapiro N."/>
            <person name="Eloe-Fadrosh E.A."/>
            <person name="Pietrasiak N."/>
        </authorList>
    </citation>
    <scope>NUCLEOTIDE SEQUENCE</scope>
    <source>
        <strain evidence="1">JT2-VF2</strain>
    </source>
</reference>
<accession>A0A951Q1U1</accession>
<sequence>MENNTFVTSAYIATSPDTAFNYLCRLETLNEWTINCRMLEKVDDNTWIGSCAGYQRNLYYHLKKIENPLFLGIEWYCGFSPDNYFHWYPVLLFPPSYLEPESNEKGVYFHWISFIDPKRRTPMIMQGIKTVHLCESRSLKAILERNEGLTEAAEGQYTVDSDTIYVDAPIELAVEYLEDLRNIGNWSHLLRSQGEVAHQSGEFLDEYNQTVKITFRTHKLNNYYLIEQDYFYPDYQFLQRCPTVLIPCSCAFNDPSARGFILHRIAFWKGGKAPRHGKLQMEDYGAENMSIKRLLEAKAGNLETFARGMSYLPQVAVDSCNIN</sequence>
<organism evidence="1 2">
    <name type="scientific">Mojavia pulchra JT2-VF2</name>
    <dbReference type="NCBI Taxonomy" id="287848"/>
    <lineage>
        <taxon>Bacteria</taxon>
        <taxon>Bacillati</taxon>
        <taxon>Cyanobacteriota</taxon>
        <taxon>Cyanophyceae</taxon>
        <taxon>Nostocales</taxon>
        <taxon>Nostocaceae</taxon>
    </lineage>
</organism>
<dbReference type="Proteomes" id="UP000715781">
    <property type="component" value="Unassembled WGS sequence"/>
</dbReference>
<dbReference type="EMBL" id="JAHHHN010000012">
    <property type="protein sequence ID" value="MBW4563353.1"/>
    <property type="molecule type" value="Genomic_DNA"/>
</dbReference>
<comment type="caution">
    <text evidence="1">The sequence shown here is derived from an EMBL/GenBank/DDBJ whole genome shotgun (WGS) entry which is preliminary data.</text>
</comment>
<gene>
    <name evidence="1" type="primary">scyC</name>
    <name evidence="1" type="ORF">KME32_19840</name>
</gene>
<reference evidence="1" key="1">
    <citation type="submission" date="2021-05" db="EMBL/GenBank/DDBJ databases">
        <authorList>
            <person name="Pietrasiak N."/>
            <person name="Ward R."/>
            <person name="Stajich J.E."/>
            <person name="Kurbessoian T."/>
        </authorList>
    </citation>
    <scope>NUCLEOTIDE SEQUENCE</scope>
    <source>
        <strain evidence="1">JT2-VF2</strain>
    </source>
</reference>